<dbReference type="AlphaFoldDB" id="A0A4Y2G3V8"/>
<sequence>MIGNVWEGRGYQEKSHFDESEYPVEPIVNEIMSLANIRRPEVDSNDIDEFVEEHNQELTTGELIELHCVLKQEVTENLKTIN</sequence>
<evidence type="ECO:0000313" key="2">
    <source>
        <dbReference type="Proteomes" id="UP000499080"/>
    </source>
</evidence>
<gene>
    <name evidence="1" type="ORF">AVEN_153689_1</name>
</gene>
<comment type="caution">
    <text evidence="1">The sequence shown here is derived from an EMBL/GenBank/DDBJ whole genome shotgun (WGS) entry which is preliminary data.</text>
</comment>
<keyword evidence="2" id="KW-1185">Reference proteome</keyword>
<protein>
    <submittedName>
        <fullName evidence="1">Uncharacterized protein</fullName>
    </submittedName>
</protein>
<proteinExistence type="predicted"/>
<organism evidence="1 2">
    <name type="scientific">Araneus ventricosus</name>
    <name type="common">Orbweaver spider</name>
    <name type="synonym">Epeira ventricosa</name>
    <dbReference type="NCBI Taxonomy" id="182803"/>
    <lineage>
        <taxon>Eukaryota</taxon>
        <taxon>Metazoa</taxon>
        <taxon>Ecdysozoa</taxon>
        <taxon>Arthropoda</taxon>
        <taxon>Chelicerata</taxon>
        <taxon>Arachnida</taxon>
        <taxon>Araneae</taxon>
        <taxon>Araneomorphae</taxon>
        <taxon>Entelegynae</taxon>
        <taxon>Araneoidea</taxon>
        <taxon>Araneidae</taxon>
        <taxon>Araneus</taxon>
    </lineage>
</organism>
<evidence type="ECO:0000313" key="1">
    <source>
        <dbReference type="EMBL" id="GBM47476.1"/>
    </source>
</evidence>
<dbReference type="EMBL" id="BGPR01001182">
    <property type="protein sequence ID" value="GBM47476.1"/>
    <property type="molecule type" value="Genomic_DNA"/>
</dbReference>
<name>A0A4Y2G3V8_ARAVE</name>
<accession>A0A4Y2G3V8</accession>
<dbReference type="Proteomes" id="UP000499080">
    <property type="component" value="Unassembled WGS sequence"/>
</dbReference>
<dbReference type="OrthoDB" id="7422307at2759"/>
<reference evidence="1 2" key="1">
    <citation type="journal article" date="2019" name="Sci. Rep.">
        <title>Orb-weaving spider Araneus ventricosus genome elucidates the spidroin gene catalogue.</title>
        <authorList>
            <person name="Kono N."/>
            <person name="Nakamura H."/>
            <person name="Ohtoshi R."/>
            <person name="Moran D.A.P."/>
            <person name="Shinohara A."/>
            <person name="Yoshida Y."/>
            <person name="Fujiwara M."/>
            <person name="Mori M."/>
            <person name="Tomita M."/>
            <person name="Arakawa K."/>
        </authorList>
    </citation>
    <scope>NUCLEOTIDE SEQUENCE [LARGE SCALE GENOMIC DNA]</scope>
</reference>